<proteinExistence type="predicted"/>
<dbReference type="AlphaFoldDB" id="A0ABD2MR77"/>
<comment type="caution">
    <text evidence="1">The sequence shown here is derived from an EMBL/GenBank/DDBJ whole genome shotgun (WGS) entry which is preliminary data.</text>
</comment>
<evidence type="ECO:0000313" key="2">
    <source>
        <dbReference type="Proteomes" id="UP001516400"/>
    </source>
</evidence>
<evidence type="ECO:0000313" key="1">
    <source>
        <dbReference type="EMBL" id="KAL3268900.1"/>
    </source>
</evidence>
<sequence>MFLKDIYKFKSFFSISVYSNVCESSFYSLESVDFGITSGQSKYLIRGSVPVSSLRVHRFTKHFRWFAGLSDLGVIVLGSLLVDTILKTTRPVEDFLLENCRFENCLVRGNSSSVQSSLV</sequence>
<dbReference type="EMBL" id="JABFTP020000021">
    <property type="protein sequence ID" value="KAL3268900.1"/>
    <property type="molecule type" value="Genomic_DNA"/>
</dbReference>
<protein>
    <submittedName>
        <fullName evidence="1">Uncharacterized protein</fullName>
    </submittedName>
</protein>
<accession>A0ABD2MR77</accession>
<dbReference type="Proteomes" id="UP001516400">
    <property type="component" value="Unassembled WGS sequence"/>
</dbReference>
<keyword evidence="2" id="KW-1185">Reference proteome</keyword>
<name>A0ABD2MR77_9CUCU</name>
<organism evidence="1 2">
    <name type="scientific">Cryptolaemus montrouzieri</name>
    <dbReference type="NCBI Taxonomy" id="559131"/>
    <lineage>
        <taxon>Eukaryota</taxon>
        <taxon>Metazoa</taxon>
        <taxon>Ecdysozoa</taxon>
        <taxon>Arthropoda</taxon>
        <taxon>Hexapoda</taxon>
        <taxon>Insecta</taxon>
        <taxon>Pterygota</taxon>
        <taxon>Neoptera</taxon>
        <taxon>Endopterygota</taxon>
        <taxon>Coleoptera</taxon>
        <taxon>Polyphaga</taxon>
        <taxon>Cucujiformia</taxon>
        <taxon>Coccinelloidea</taxon>
        <taxon>Coccinellidae</taxon>
        <taxon>Scymninae</taxon>
        <taxon>Scymnini</taxon>
        <taxon>Cryptolaemus</taxon>
    </lineage>
</organism>
<gene>
    <name evidence="1" type="ORF">HHI36_007987</name>
</gene>
<reference evidence="1 2" key="1">
    <citation type="journal article" date="2021" name="BMC Biol.">
        <title>Horizontally acquired antibacterial genes associated with adaptive radiation of ladybird beetles.</title>
        <authorList>
            <person name="Li H.S."/>
            <person name="Tang X.F."/>
            <person name="Huang Y.H."/>
            <person name="Xu Z.Y."/>
            <person name="Chen M.L."/>
            <person name="Du X.Y."/>
            <person name="Qiu B.Y."/>
            <person name="Chen P.T."/>
            <person name="Zhang W."/>
            <person name="Slipinski A."/>
            <person name="Escalona H.E."/>
            <person name="Waterhouse R.M."/>
            <person name="Zwick A."/>
            <person name="Pang H."/>
        </authorList>
    </citation>
    <scope>NUCLEOTIDE SEQUENCE [LARGE SCALE GENOMIC DNA]</scope>
    <source>
        <strain evidence="1">SYSU2018</strain>
    </source>
</reference>